<dbReference type="InterPro" id="IPR027417">
    <property type="entry name" value="P-loop_NTPase"/>
</dbReference>
<dbReference type="InterPro" id="IPR052934">
    <property type="entry name" value="Methyl-DNA_Rec/Restrict_Enz"/>
</dbReference>
<name>A0ABR8WP40_9FLAO</name>
<feature type="domain" description="ATPase dynein-related AAA" evidence="2">
    <location>
        <begin position="514"/>
        <end position="607"/>
    </location>
</feature>
<reference evidence="3 4" key="1">
    <citation type="submission" date="2020-08" db="EMBL/GenBank/DDBJ databases">
        <title>A Genomic Blueprint of the Chicken Gut Microbiome.</title>
        <authorList>
            <person name="Gilroy R."/>
            <person name="Ravi A."/>
            <person name="Getino M."/>
            <person name="Pursley I."/>
            <person name="Horton D.L."/>
            <person name="Alikhan N.-F."/>
            <person name="Baker D."/>
            <person name="Gharbi K."/>
            <person name="Hall N."/>
            <person name="Watson M."/>
            <person name="Adriaenssens E.M."/>
            <person name="Foster-Nyarko E."/>
            <person name="Jarju S."/>
            <person name="Secka A."/>
            <person name="Antonio M."/>
            <person name="Oren A."/>
            <person name="Chaudhuri R."/>
            <person name="La Ragione R.M."/>
            <person name="Hildebrand F."/>
            <person name="Pallen M.J."/>
        </authorList>
    </citation>
    <scope>NUCLEOTIDE SEQUENCE [LARGE SCALE GENOMIC DNA]</scope>
    <source>
        <strain evidence="3 4">Sa1CVA4</strain>
    </source>
</reference>
<sequence>MDFFTANDFELLKVHSGKLKTPEDNHTYADLKKIYDKVYFWSTLVKDEMFPNGAVKITRKPTNQANIFEWYHWAKLYPTQSDLDYKKLAITLSIESGTKLVVKIDTVGVLENDPLRKWYYNFRKNNSIVKEFTFKDLKDWDSLKTMTIEHINSILPHFKILKEELLTLASSNQTNHWIFQGNPDYYDVVGALTNTSITSWKVAAHKDKIKIGDKIILWLTGGESGVYGLGEVTSDVGKIVENEEELSFYKTQHNPNEDRVQIKITHNLVKNPILSNQIKENSILSSLKGGNQGTNFSATQEQYDELIKISQLETSVMNHPLNQILFGCPGSGKTYSTKKLAVEIIEDRQFGNTQEDREDILKLYDHYYELKQIRFTTFHQSLGYEDFIEGIKPKTIDHKVIYEVEDGIFTKIASKAQDNWLNSQSTKTNHISFENALEKLKDEWEEDNNIKFPLKTKGSDFTIISFNEKNLRFRKASGGTAHTLSFKTMKELFYGERNHTNHGVGIYYPSIIDKLNSYSDDTITTKTLDRYVLIMDEINRGNISAIFGELITLIEDDKRLGSKESIEVILPYSKENFGVPPNLYLIGTMNTADRSVEALDTALRRRFSFTEMKSDPQVLLTAHEHEGTIPETNINLISLLETINKRIELLVDKDHQIGHSYFISVNTLPDLKYTFKNKIIPLLEEYFYGDFGKIGLVLGDRFVTASTAHENKKILANFKGYDDVDFLTDKKIYEFSDIELMNPSDFISIYQPISIPA</sequence>
<proteinExistence type="predicted"/>
<dbReference type="PANTHER" id="PTHR37291:SF1">
    <property type="entry name" value="TYPE IV METHYL-DIRECTED RESTRICTION ENZYME ECOKMCRB SUBUNIT"/>
    <property type="match status" value="1"/>
</dbReference>
<gene>
    <name evidence="3" type="ORF">H9628_09505</name>
</gene>
<dbReference type="PANTHER" id="PTHR37291">
    <property type="entry name" value="5-METHYLCYTOSINE-SPECIFIC RESTRICTION ENZYME B"/>
    <property type="match status" value="1"/>
</dbReference>
<dbReference type="Pfam" id="PF07728">
    <property type="entry name" value="AAA_5"/>
    <property type="match status" value="1"/>
</dbReference>
<keyword evidence="4" id="KW-1185">Reference proteome</keyword>
<evidence type="ECO:0000313" key="4">
    <source>
        <dbReference type="Proteomes" id="UP000626242"/>
    </source>
</evidence>
<dbReference type="Gene3D" id="3.10.590.10">
    <property type="entry name" value="ph1033 like domains"/>
    <property type="match status" value="1"/>
</dbReference>
<feature type="domain" description="EVE" evidence="1">
    <location>
        <begin position="175"/>
        <end position="299"/>
    </location>
</feature>
<dbReference type="SUPFAM" id="SSF88697">
    <property type="entry name" value="PUA domain-like"/>
    <property type="match status" value="1"/>
</dbReference>
<protein>
    <submittedName>
        <fullName evidence="3">EVE domain-containing protein</fullName>
    </submittedName>
</protein>
<evidence type="ECO:0000259" key="1">
    <source>
        <dbReference type="Pfam" id="PF01878"/>
    </source>
</evidence>
<evidence type="ECO:0000313" key="3">
    <source>
        <dbReference type="EMBL" id="MBD8018708.1"/>
    </source>
</evidence>
<dbReference type="InterPro" id="IPR002740">
    <property type="entry name" value="EVE_domain"/>
</dbReference>
<accession>A0ABR8WP40</accession>
<dbReference type="SUPFAM" id="SSF52540">
    <property type="entry name" value="P-loop containing nucleoside triphosphate hydrolases"/>
    <property type="match status" value="1"/>
</dbReference>
<organism evidence="3 4">
    <name type="scientific">Kaistella pullorum</name>
    <dbReference type="NCBI Taxonomy" id="2763074"/>
    <lineage>
        <taxon>Bacteria</taxon>
        <taxon>Pseudomonadati</taxon>
        <taxon>Bacteroidota</taxon>
        <taxon>Flavobacteriia</taxon>
        <taxon>Flavobacteriales</taxon>
        <taxon>Weeksellaceae</taxon>
        <taxon>Chryseobacterium group</taxon>
        <taxon>Kaistella</taxon>
    </lineage>
</organism>
<dbReference type="Proteomes" id="UP000626242">
    <property type="component" value="Unassembled WGS sequence"/>
</dbReference>
<dbReference type="RefSeq" id="WP_251833915.1">
    <property type="nucleotide sequence ID" value="NZ_JACSPS010000003.1"/>
</dbReference>
<comment type="caution">
    <text evidence="3">The sequence shown here is derived from an EMBL/GenBank/DDBJ whole genome shotgun (WGS) entry which is preliminary data.</text>
</comment>
<dbReference type="InterPro" id="IPR015947">
    <property type="entry name" value="PUA-like_sf"/>
</dbReference>
<dbReference type="EMBL" id="JACSPS010000003">
    <property type="protein sequence ID" value="MBD8018708.1"/>
    <property type="molecule type" value="Genomic_DNA"/>
</dbReference>
<evidence type="ECO:0000259" key="2">
    <source>
        <dbReference type="Pfam" id="PF07728"/>
    </source>
</evidence>
<dbReference type="Pfam" id="PF01878">
    <property type="entry name" value="EVE"/>
    <property type="match status" value="1"/>
</dbReference>
<dbReference type="InterPro" id="IPR011704">
    <property type="entry name" value="ATPase_dyneun-rel_AAA"/>
</dbReference>
<dbReference type="Gene3D" id="3.40.50.300">
    <property type="entry name" value="P-loop containing nucleotide triphosphate hydrolases"/>
    <property type="match status" value="1"/>
</dbReference>